<sequence length="71" mass="7771">MSYGMVRMRPGIHAMCAARATYDRPLTGSVDESPGIGRSSRFLWTTDPSGVPVPHPALVGRPHLRDLNTPR</sequence>
<keyword evidence="2" id="KW-1185">Reference proteome</keyword>
<dbReference type="EMBL" id="PYGE01000001">
    <property type="protein sequence ID" value="PSL08249.1"/>
    <property type="molecule type" value="Genomic_DNA"/>
</dbReference>
<dbReference type="AlphaFoldDB" id="A0A2P8EFK3"/>
<evidence type="ECO:0000313" key="2">
    <source>
        <dbReference type="Proteomes" id="UP000243528"/>
    </source>
</evidence>
<dbReference type="Proteomes" id="UP000243528">
    <property type="component" value="Unassembled WGS sequence"/>
</dbReference>
<organism evidence="1 2">
    <name type="scientific">Haloactinopolyspora alba</name>
    <dbReference type="NCBI Taxonomy" id="648780"/>
    <lineage>
        <taxon>Bacteria</taxon>
        <taxon>Bacillati</taxon>
        <taxon>Actinomycetota</taxon>
        <taxon>Actinomycetes</taxon>
        <taxon>Jiangellales</taxon>
        <taxon>Jiangellaceae</taxon>
        <taxon>Haloactinopolyspora</taxon>
    </lineage>
</organism>
<reference evidence="1 2" key="1">
    <citation type="submission" date="2018-03" db="EMBL/GenBank/DDBJ databases">
        <title>Genomic Encyclopedia of Archaeal and Bacterial Type Strains, Phase II (KMG-II): from individual species to whole genera.</title>
        <authorList>
            <person name="Goeker M."/>
        </authorList>
    </citation>
    <scope>NUCLEOTIDE SEQUENCE [LARGE SCALE GENOMIC DNA]</scope>
    <source>
        <strain evidence="1 2">DSM 45211</strain>
    </source>
</reference>
<evidence type="ECO:0000313" key="1">
    <source>
        <dbReference type="EMBL" id="PSL08249.1"/>
    </source>
</evidence>
<comment type="caution">
    <text evidence="1">The sequence shown here is derived from an EMBL/GenBank/DDBJ whole genome shotgun (WGS) entry which is preliminary data.</text>
</comment>
<name>A0A2P8EFK3_9ACTN</name>
<proteinExistence type="predicted"/>
<gene>
    <name evidence="1" type="ORF">CLV30_101220</name>
</gene>
<protein>
    <submittedName>
        <fullName evidence="1">Uncharacterized protein</fullName>
    </submittedName>
</protein>
<accession>A0A2P8EFK3</accession>